<comment type="caution">
    <text evidence="1">The sequence shown here is derived from an EMBL/GenBank/DDBJ whole genome shotgun (WGS) entry which is preliminary data.</text>
</comment>
<sequence>MRRLLIGLNLCSALLVALIVAARLIGAQSESPYVAYFSAADGTPCATPCLFGVQPTHLALQPIIKLLQAHPLTASGDQGLFNEDLAVFGTDQFTVVVSQASDPVMFVTLLAPLPLGEVIGALGTPKFGFLERTRRGLSQTLLFAEGLLLAEVWHAQDATHSTPHAPVVRLGVATRGFNQRGAGLWRGLGALRR</sequence>
<gene>
    <name evidence="1" type="ORF">CUN49_10765</name>
</gene>
<evidence type="ECO:0000313" key="1">
    <source>
        <dbReference type="EMBL" id="PJF35395.1"/>
    </source>
</evidence>
<accession>A0A2M8PCW0</accession>
<reference evidence="1 2" key="1">
    <citation type="submission" date="2017-11" db="EMBL/GenBank/DDBJ databases">
        <title>Evolution of Phototrophy in the Chloroflexi Phylum Driven by Horizontal Gene Transfer.</title>
        <authorList>
            <person name="Ward L.M."/>
            <person name="Hemp J."/>
            <person name="Shih P.M."/>
            <person name="Mcglynn S.E."/>
            <person name="Fischer W."/>
        </authorList>
    </citation>
    <scope>NUCLEOTIDE SEQUENCE [LARGE SCALE GENOMIC DNA]</scope>
    <source>
        <strain evidence="1">JP3_13</strain>
    </source>
</reference>
<dbReference type="EMBL" id="PGTM01000161">
    <property type="protein sequence ID" value="PJF35395.1"/>
    <property type="molecule type" value="Genomic_DNA"/>
</dbReference>
<evidence type="ECO:0000313" key="2">
    <source>
        <dbReference type="Proteomes" id="UP000229681"/>
    </source>
</evidence>
<name>A0A2M8PCW0_9CHLR</name>
<protein>
    <submittedName>
        <fullName evidence="1">Uncharacterized protein</fullName>
    </submittedName>
</protein>
<dbReference type="Proteomes" id="UP000229681">
    <property type="component" value="Unassembled WGS sequence"/>
</dbReference>
<proteinExistence type="predicted"/>
<organism evidence="1 2">
    <name type="scientific">Candidatus Thermofonsia Clade 1 bacterium</name>
    <dbReference type="NCBI Taxonomy" id="2364210"/>
    <lineage>
        <taxon>Bacteria</taxon>
        <taxon>Bacillati</taxon>
        <taxon>Chloroflexota</taxon>
        <taxon>Candidatus Thermofontia</taxon>
        <taxon>Candidatus Thermofonsia Clade 1</taxon>
    </lineage>
</organism>
<dbReference type="AlphaFoldDB" id="A0A2M8PCW0"/>